<keyword evidence="1" id="KW-0812">Transmembrane</keyword>
<evidence type="ECO:0000313" key="2">
    <source>
        <dbReference type="EMBL" id="CAE4667972.1"/>
    </source>
</evidence>
<evidence type="ECO:0008006" key="3">
    <source>
        <dbReference type="Google" id="ProtNLM"/>
    </source>
</evidence>
<dbReference type="EMBL" id="HBNS01060697">
    <property type="protein sequence ID" value="CAE4667972.1"/>
    <property type="molecule type" value="Transcribed_RNA"/>
</dbReference>
<proteinExistence type="predicted"/>
<name>A0A7S4T882_9STRA</name>
<dbReference type="AlphaFoldDB" id="A0A7S4T882"/>
<feature type="transmembrane region" description="Helical" evidence="1">
    <location>
        <begin position="12"/>
        <end position="34"/>
    </location>
</feature>
<keyword evidence="1" id="KW-1133">Transmembrane helix</keyword>
<keyword evidence="1" id="KW-0472">Membrane</keyword>
<evidence type="ECO:0000256" key="1">
    <source>
        <dbReference type="SAM" id="Phobius"/>
    </source>
</evidence>
<protein>
    <recommendedName>
        <fullName evidence="3">Sulfotransferase domain-containing protein</fullName>
    </recommendedName>
</protein>
<reference evidence="2" key="1">
    <citation type="submission" date="2021-01" db="EMBL/GenBank/DDBJ databases">
        <authorList>
            <person name="Corre E."/>
            <person name="Pelletier E."/>
            <person name="Niang G."/>
            <person name="Scheremetjew M."/>
            <person name="Finn R."/>
            <person name="Kale V."/>
            <person name="Holt S."/>
            <person name="Cochrane G."/>
            <person name="Meng A."/>
            <person name="Brown T."/>
            <person name="Cohen L."/>
        </authorList>
    </citation>
    <scope>NUCLEOTIDE SEQUENCE</scope>
    <source>
        <strain evidence="2">GSO104</strain>
    </source>
</reference>
<gene>
    <name evidence="2" type="ORF">DBRI00130_LOCUS43723</name>
</gene>
<organism evidence="2">
    <name type="scientific">Ditylum brightwellii</name>
    <dbReference type="NCBI Taxonomy" id="49249"/>
    <lineage>
        <taxon>Eukaryota</taxon>
        <taxon>Sar</taxon>
        <taxon>Stramenopiles</taxon>
        <taxon>Ochrophyta</taxon>
        <taxon>Bacillariophyta</taxon>
        <taxon>Mediophyceae</taxon>
        <taxon>Lithodesmiophycidae</taxon>
        <taxon>Lithodesmiales</taxon>
        <taxon>Lithodesmiaceae</taxon>
        <taxon>Ditylum</taxon>
    </lineage>
</organism>
<sequence>MAKRTKEKVTATAYKVLFFCVCAWSAWCILALHLSEIGTKVENTASNVEEWHTRSTAVVRDDDDDVKEEQKQHQQRLVVHVGPHKTGTTTIQRYLNKLEKKGVLRNYKWHYIGLSACMKRAIMNGADCKIQQWDDIKQLWRKGFSVVVSMEMFDYAAALSDDEAKDNISHLWNSLPTPGPVMVETVVMYRTPRNKHLVSAWKQHMASNGQNMPWRESLLSAEERKGRKKILMSTMPSFAEWLCDGTWPGFAKYHTDRIFAAQINPFGIANTYHEQGGANVTMVDMAGAENRDIAGAVVCDILRLPCTAEKTLVDFPDFERPTDQNKRDEPMTLGMSDEDMTEMENIIRQMDCYYYCRVKDDINVLYAKDQIFGDNDSDNDSTVNFCQCAENKMNYADANQSFKLAQQLSCRAAARKSESTSDK</sequence>
<accession>A0A7S4T882</accession>